<comment type="caution">
    <text evidence="2">The sequence shown here is derived from an EMBL/GenBank/DDBJ whole genome shotgun (WGS) entry which is preliminary data.</text>
</comment>
<evidence type="ECO:0008006" key="4">
    <source>
        <dbReference type="Google" id="ProtNLM"/>
    </source>
</evidence>
<accession>A0AB74CXU7</accession>
<dbReference type="RefSeq" id="WP_124515912.1">
    <property type="nucleotide sequence ID" value="NZ_NQMX01000026.1"/>
</dbReference>
<dbReference type="EMBL" id="QTNY01000031">
    <property type="protein sequence ID" value="RQP69713.1"/>
    <property type="molecule type" value="Genomic_DNA"/>
</dbReference>
<dbReference type="Gene3D" id="3.10.490.10">
    <property type="entry name" value="Gamma-glutamyl cyclotransferase-like"/>
    <property type="match status" value="1"/>
</dbReference>
<name>A0AB74CXU7_9BURK</name>
<dbReference type="Pfam" id="PF13772">
    <property type="entry name" value="AIG2_2"/>
    <property type="match status" value="1"/>
</dbReference>
<gene>
    <name evidence="2" type="ORF">DF015_31690</name>
</gene>
<dbReference type="Proteomes" id="UP000273734">
    <property type="component" value="Unassembled WGS sequence"/>
</dbReference>
<evidence type="ECO:0000313" key="2">
    <source>
        <dbReference type="EMBL" id="RQP69713.1"/>
    </source>
</evidence>
<organism evidence="2 3">
    <name type="scientific">Burkholderia ubonensis</name>
    <dbReference type="NCBI Taxonomy" id="101571"/>
    <lineage>
        <taxon>Bacteria</taxon>
        <taxon>Pseudomonadati</taxon>
        <taxon>Pseudomonadota</taxon>
        <taxon>Betaproteobacteria</taxon>
        <taxon>Burkholderiales</taxon>
        <taxon>Burkholderiaceae</taxon>
        <taxon>Burkholderia</taxon>
        <taxon>Burkholderia cepacia complex</taxon>
    </lineage>
</organism>
<reference evidence="2 3" key="1">
    <citation type="submission" date="2018-08" db="EMBL/GenBank/DDBJ databases">
        <title>Comparative analysis of Burkholderia isolates from Puerto Rico.</title>
        <authorList>
            <person name="Hall C."/>
            <person name="Sahl J."/>
            <person name="Wagner D."/>
        </authorList>
    </citation>
    <scope>NUCLEOTIDE SEQUENCE [LARGE SCALE GENOMIC DNA]</scope>
    <source>
        <strain evidence="2 3">Bp8964</strain>
    </source>
</reference>
<evidence type="ECO:0000256" key="1">
    <source>
        <dbReference type="SAM" id="MobiDB-lite"/>
    </source>
</evidence>
<evidence type="ECO:0000313" key="3">
    <source>
        <dbReference type="Proteomes" id="UP000273734"/>
    </source>
</evidence>
<sequence>MVPSPTYIATNKQPGLRPYHWYKQHVLAGAQEAHLPASYIAAIERVESIEDTDSARAREKAAYTRTKSHSEDDRSLCCR</sequence>
<proteinExistence type="predicted"/>
<feature type="region of interest" description="Disordered" evidence="1">
    <location>
        <begin position="59"/>
        <end position="79"/>
    </location>
</feature>
<dbReference type="AlphaFoldDB" id="A0AB74CXU7"/>
<protein>
    <recommendedName>
        <fullName evidence="4">Transposase</fullName>
    </recommendedName>
</protein>